<proteinExistence type="predicted"/>
<dbReference type="STRING" id="46731.A0A3M6UNI7"/>
<evidence type="ECO:0000313" key="2">
    <source>
        <dbReference type="Proteomes" id="UP000275408"/>
    </source>
</evidence>
<dbReference type="AlphaFoldDB" id="A0A3M6UNI7"/>
<dbReference type="InterPro" id="IPR036770">
    <property type="entry name" value="Ankyrin_rpt-contain_sf"/>
</dbReference>
<evidence type="ECO:0000313" key="1">
    <source>
        <dbReference type="EMBL" id="RMX54918.1"/>
    </source>
</evidence>
<comment type="caution">
    <text evidence="1">The sequence shown here is derived from an EMBL/GenBank/DDBJ whole genome shotgun (WGS) entry which is preliminary data.</text>
</comment>
<protein>
    <submittedName>
        <fullName evidence="1">Uncharacterized protein</fullName>
    </submittedName>
</protein>
<gene>
    <name evidence="1" type="ORF">pdam_00019677</name>
</gene>
<dbReference type="OrthoDB" id="194358at2759"/>
<sequence length="268" mass="30454">MELLLAYENRKESRTPKELALLNDNGHAIQMEGLIMRERILENGTKELCYLLKYREAFFADHGKYDVCIGLWTRAMEMAMLCDDSITKDLERFVNVFGEMAHKARNSSLQCMETCDGNTLFHLAAWYKTQICDDFQGRLRRVCSLSCVKTVKLIIDSGGLVNDVNDETNTPLHLATSYRPSPDGLRVLRAVLEALLNGGAYADMVNKNRKTAMDVAETDRQIYLEHIASSVRDTDDVIANIPNSPNDPEHNDIQKAFCYLKRGMEESF</sequence>
<dbReference type="Gene3D" id="1.25.40.20">
    <property type="entry name" value="Ankyrin repeat-containing domain"/>
    <property type="match status" value="1"/>
</dbReference>
<name>A0A3M6UNI7_POCDA</name>
<organism evidence="1 2">
    <name type="scientific">Pocillopora damicornis</name>
    <name type="common">Cauliflower coral</name>
    <name type="synonym">Millepora damicornis</name>
    <dbReference type="NCBI Taxonomy" id="46731"/>
    <lineage>
        <taxon>Eukaryota</taxon>
        <taxon>Metazoa</taxon>
        <taxon>Cnidaria</taxon>
        <taxon>Anthozoa</taxon>
        <taxon>Hexacorallia</taxon>
        <taxon>Scleractinia</taxon>
        <taxon>Astrocoeniina</taxon>
        <taxon>Pocilloporidae</taxon>
        <taxon>Pocillopora</taxon>
    </lineage>
</organism>
<dbReference type="EMBL" id="RCHS01001151">
    <property type="protein sequence ID" value="RMX54918.1"/>
    <property type="molecule type" value="Genomic_DNA"/>
</dbReference>
<reference evidence="1 2" key="1">
    <citation type="journal article" date="2018" name="Sci. Rep.">
        <title>Comparative analysis of the Pocillopora damicornis genome highlights role of immune system in coral evolution.</title>
        <authorList>
            <person name="Cunning R."/>
            <person name="Bay R.A."/>
            <person name="Gillette P."/>
            <person name="Baker A.C."/>
            <person name="Traylor-Knowles N."/>
        </authorList>
    </citation>
    <scope>NUCLEOTIDE SEQUENCE [LARGE SCALE GENOMIC DNA]</scope>
    <source>
        <strain evidence="1">RSMAS</strain>
        <tissue evidence="1">Whole animal</tissue>
    </source>
</reference>
<keyword evidence="2" id="KW-1185">Reference proteome</keyword>
<dbReference type="SUPFAM" id="SSF48403">
    <property type="entry name" value="Ankyrin repeat"/>
    <property type="match status" value="1"/>
</dbReference>
<dbReference type="Proteomes" id="UP000275408">
    <property type="component" value="Unassembled WGS sequence"/>
</dbReference>
<accession>A0A3M6UNI7</accession>